<dbReference type="NCBIfam" id="TIGR03182">
    <property type="entry name" value="PDH_E1_alph_y"/>
    <property type="match status" value="1"/>
</dbReference>
<keyword evidence="6" id="KW-0347">Helicase</keyword>
<dbReference type="SMART" id="SM00487">
    <property type="entry name" value="DEXDc"/>
    <property type="match status" value="2"/>
</dbReference>
<dbReference type="Gene3D" id="3.40.50.970">
    <property type="match status" value="1"/>
</dbReference>
<evidence type="ECO:0000313" key="16">
    <source>
        <dbReference type="Proteomes" id="UP000182334"/>
    </source>
</evidence>
<feature type="region of interest" description="Disordered" evidence="12">
    <location>
        <begin position="394"/>
        <end position="440"/>
    </location>
</feature>
<dbReference type="GO" id="GO:0005524">
    <property type="term" value="F:ATP binding"/>
    <property type="evidence" value="ECO:0007669"/>
    <property type="project" value="UniProtKB-KW"/>
</dbReference>
<evidence type="ECO:0000256" key="6">
    <source>
        <dbReference type="ARBA" id="ARBA00022806"/>
    </source>
</evidence>
<dbReference type="FunFam" id="1.10.3380.10:FF:000001">
    <property type="entry name" value="U5 small nuclear ribonucleoprotein helicase"/>
    <property type="match status" value="1"/>
</dbReference>
<comment type="cofactor">
    <cofactor evidence="1 11">
        <name>thiamine diphosphate</name>
        <dbReference type="ChEBI" id="CHEBI:58937"/>
    </cofactor>
</comment>
<evidence type="ECO:0000256" key="1">
    <source>
        <dbReference type="ARBA" id="ARBA00001964"/>
    </source>
</evidence>
<sequence length="2488" mass="279759">MLRTGAIRPLPRVLATGAKRSLASTATDLVKIDLPEYSFEGYNLDVPELSFETEKETLLQMYKDMIIIRRMEMAADALYKAKKIRGFCHLSVGQEAIAVGIENAITKTDSVITSYRCHGFAFMRGASVKSVLGELMGKRSGVSYGKGGSMHMFAPGFYGGNGIVGAQVPLGAGLAFSHKYKGDGGATFALYGDGAANQGQVFEAYNMAKLWDLPCVFACENNKYGMGTAASRSSAMTEYYKRGQYIPGLKVNGMDILACYQASKFAKDWCSSGNGPLVLEYETYRYGGHSMSDPGTTYRTREEVQHMRSRNDPIAGLKAVLLDLNVASEEEIKSYDKAARKYVDEQVAEAEADSPPEAKMSILFEDVYVKGTEVPELRGRISDDTWNFEKNDFSNHTAMPEHIPDKAGNNSPKNGISTSNGKTGTDSLDARPNYNPTSLVGQVSVKDMGSRVTHESGGILVSQSRDSSEKEEFSTKENFNALSNLEFESINYRPTNKQNAANFENLTVEIRKHIPDELHSVILSAADAILECLKNEELSVEDKRTEIESLLSTKLDDMQMRELVVLTKEITDYDIQLNQDMEAGESETIAVVFEEDEVNEPTHTIEDPEVTTQPEEPTAQEEIQEAAKTITPGVNLEANTILIHEVKRDFYFARLSALEPDTDNKEIVEVCKKISKSMANKDLGDQELEMALLETLDYKHLEFVKMCVENRWQIVYGLQLHQNREKALAEIRSENLDYLLDESNKRSRSGLLSDNQTTKRTKLDLEMKEIPQRKPKIIDLEGLVFDQGHHLMANSKITLSKGSYQQNKKLYDIISVPAPPAPPSLEISNEKLVEISELPEWAQPAFPVGETSNLNRIQSKVFPSAFLSDSNILLCAPTGAGKTNVAMLTILRMLGNYRDDKTGKFDLKSFKAVYVAPLKALVSEQMREFQRRLTAQFGVVVNELTGDLSLSQKEIMETQVLVTTPEKWDVVTRKATEESFTSLVKVLIIDEIHLLHDERGPVLESIIVRAKRQPETRLIGLSATLPNYQDVARFLGVDIEKGLFYFDALYRPCPLEQQYIGIKEKKAIKKVAAMNEACYEKLEECIKNRHQLIIFVHSRKDTVKTAKWLRDKAAENELGVHRSGAGTSEILRQEAENSSNKNLSEILPSGFGIHHAGLNKSDRSVVEDLFAQGHIQVLVSTATLAWGVNLPAHTVIIKGTDTYNPEKGAWVQLSPQDILQMLGRAGRPRYDSSGEGVIITAQEELQYYLAILNQQLPIESQLMSRLADNLNAEVVLGSVTSREDAIEWLGQTYLYIRMLSAPKLYQVGTEYADDGALYWKRADLVHSALELLQQHKLVMYDAETGDVQPTELGKIAAHFYISYPTMGAYNTELKLWMSEMDVLRIFAGSGEFKYVPVRQEEKMEVSKLADKCPIPIKENASDPLAKINVLLQSYISRLRLEGFALMADMVYVTQSAGRLLRAIHQICLKKKWARLTLITLELCKFVERRMWNTNSPFRQFGELASAEIIRATEASHLPFISYFDLSGAELAEAINFKGHSQFAFQLLSQFPKLILECQGQPVSPDLMRVLVEVQPSWDWNKKVHGGSESFLLTLEDNDGEIIHYADNMKITSQQAHKTVEIDFFVPIADPLAPAYYVTFTSEKWLNSQWRIPVKMFNMKIPKKPSSPTELLDVQTVPIEALKNEVMSATFDFSYFNGLQSQCFRSLWETSQNIFIGAPKGSGKTACAELAILNAWRLNKQRILYLQPSQELVDRQLKIWKRKFSSLTEPAKVISKLTGDATADARILSRSHLVLATPSQFDVVSRRWRQRKAIQTLDLIVADDLQLLGSGFSGVAYEVVLSRLRFIAAHLEREIRFVALSMPLLYGREIGEWLGCSKSSIFNFNPSKRIRSIQEIRLQPYSDLKNLNTLAHSCADFLKTTSSCLVFVPTRNNGLELASRLLELSSVNFVKYEERLDLLIEKVEDATLKHTLRKGVGIYQENMSIRDKLLTERAFEQGLIRLLIATRATAVYAPHSTNVVIYGTQGNEILQSSDYSITELLEMVGCCENGNVLAYVYEPKIPLYSKFLNSPLPLESNLSFSLHDPFMHEIAARTFRSQQDCVDWITFTLFYRRLAQNPSFYSLVDVTHLGISEYLSDLVENTLNDLSEAGLIEIEDEKDSEESEELEEAITPLNGAMISSHYDVTYTSMKNFGELSGKARLRNIIEAVTSAGEFDDLPARVNEYNTLASIASKVPFKLTSDSDFDSPHVKAFLLLQAHLSRIPVKGSLENDQRKLLGSVLKLVNACVDTLSSEGHLNALTAMDLSQMIVQGMWNKESPVRQIPHVNEQMLQRAKKYNVETIYDIMSLEDDERDDFLQLSEVELHDVADFVNSFPNIDVRYELDVESGVVANEPKSITVIIDRDEEMDDLTVASLRFPFSKTEGWWIVVGDSETRQLYAIKKTQVKDETQSITLEFTIPNPGHHKITLWCMCDSYIDADKEMEFEVDVGP</sequence>
<dbReference type="PROSITE" id="PS51194">
    <property type="entry name" value="HELICASE_CTER"/>
    <property type="match status" value="1"/>
</dbReference>
<dbReference type="Pfam" id="PF00676">
    <property type="entry name" value="E1_dh"/>
    <property type="match status" value="1"/>
</dbReference>
<dbReference type="SMART" id="SM00382">
    <property type="entry name" value="AAA"/>
    <property type="match status" value="2"/>
</dbReference>
<dbReference type="InterPro" id="IPR050474">
    <property type="entry name" value="Hel308_SKI2-like"/>
</dbReference>
<dbReference type="FunFam" id="3.40.50.970:FF:000013">
    <property type="entry name" value="Pyruvate dehydrogenase E1 component subunit alpha"/>
    <property type="match status" value="1"/>
</dbReference>
<dbReference type="Pfam" id="PF02889">
    <property type="entry name" value="Sec63"/>
    <property type="match status" value="2"/>
</dbReference>
<comment type="catalytic activity">
    <reaction evidence="11">
        <text>N(6)-[(R)-lipoyl]-L-lysyl-[protein] + pyruvate + H(+) = N(6)-[(R)-S(8)-acetyldihydrolipoyl]-L-lysyl-[protein] + CO2</text>
        <dbReference type="Rhea" id="RHEA:19189"/>
        <dbReference type="Rhea" id="RHEA-COMP:10474"/>
        <dbReference type="Rhea" id="RHEA-COMP:10478"/>
        <dbReference type="ChEBI" id="CHEBI:15361"/>
        <dbReference type="ChEBI" id="CHEBI:15378"/>
        <dbReference type="ChEBI" id="CHEBI:16526"/>
        <dbReference type="ChEBI" id="CHEBI:83099"/>
        <dbReference type="ChEBI" id="CHEBI:83111"/>
        <dbReference type="EC" id="1.2.4.1"/>
    </reaction>
</comment>
<dbReference type="Gene3D" id="1.10.10.10">
    <property type="entry name" value="Winged helix-like DNA-binding domain superfamily/Winged helix DNA-binding domain"/>
    <property type="match status" value="2"/>
</dbReference>
<dbReference type="InterPro" id="IPR017597">
    <property type="entry name" value="Pyrv_DH_E1_asu_subgrp-y"/>
</dbReference>
<dbReference type="InterPro" id="IPR027417">
    <property type="entry name" value="P-loop_NTPase"/>
</dbReference>
<dbReference type="GO" id="GO:0003676">
    <property type="term" value="F:nucleic acid binding"/>
    <property type="evidence" value="ECO:0007669"/>
    <property type="project" value="InterPro"/>
</dbReference>
<keyword evidence="4" id="KW-0547">Nucleotide-binding</keyword>
<dbReference type="Gene3D" id="1.10.150.20">
    <property type="entry name" value="5' to 3' exonuclease, C-terminal subdomain"/>
    <property type="match status" value="2"/>
</dbReference>
<dbReference type="Pfam" id="PF23445">
    <property type="entry name" value="WHD_SNRNP200"/>
    <property type="match status" value="2"/>
</dbReference>
<dbReference type="InterPro" id="IPR001017">
    <property type="entry name" value="DH_E1"/>
</dbReference>
<dbReference type="Gene3D" id="2.60.40.150">
    <property type="entry name" value="C2 domain"/>
    <property type="match status" value="2"/>
</dbReference>
<dbReference type="InterPro" id="IPR014756">
    <property type="entry name" value="Ig_E-set"/>
</dbReference>
<dbReference type="CDD" id="cd18021">
    <property type="entry name" value="DEXHc_Brr2_2"/>
    <property type="match status" value="1"/>
</dbReference>
<dbReference type="SMART" id="SM00973">
    <property type="entry name" value="Sec63"/>
    <property type="match status" value="2"/>
</dbReference>
<dbReference type="InterPro" id="IPR035892">
    <property type="entry name" value="C2_domain_sf"/>
</dbReference>
<dbReference type="GO" id="GO:0016787">
    <property type="term" value="F:hydrolase activity"/>
    <property type="evidence" value="ECO:0007669"/>
    <property type="project" value="UniProtKB-KW"/>
</dbReference>
<feature type="region of interest" description="Disordered" evidence="12">
    <location>
        <begin position="600"/>
        <end position="620"/>
    </location>
</feature>
<evidence type="ECO:0000256" key="9">
    <source>
        <dbReference type="ARBA" id="ARBA00023052"/>
    </source>
</evidence>
<dbReference type="CDD" id="cd02000">
    <property type="entry name" value="TPP_E1_PDC_ADC_BCADC"/>
    <property type="match status" value="1"/>
</dbReference>
<keyword evidence="9 11" id="KW-0786">Thiamine pyrophosphate</keyword>
<dbReference type="InterPro" id="IPR036390">
    <property type="entry name" value="WH_DNA-bd_sf"/>
</dbReference>
<comment type="similarity">
    <text evidence="2">Belongs to the helicase family. SKI2 subfamily.</text>
</comment>
<dbReference type="FunFam" id="1.10.10.10:FF:000012">
    <property type="entry name" value="U5 small nuclear ribonucleoprotein helicase"/>
    <property type="match status" value="1"/>
</dbReference>
<accession>A0A1L0B6U4</accession>
<dbReference type="Gene3D" id="1.10.3380.10">
    <property type="entry name" value="Sec63 N-terminal domain-like domain"/>
    <property type="match status" value="2"/>
</dbReference>
<proteinExistence type="inferred from homology"/>
<dbReference type="GO" id="GO:0006397">
    <property type="term" value="P:mRNA processing"/>
    <property type="evidence" value="ECO:0007669"/>
    <property type="project" value="UniProtKB-ARBA"/>
</dbReference>
<dbReference type="FunFam" id="2.60.40.150:FF:000133">
    <property type="entry name" value="Pre-mRNA splicing helicase, putative"/>
    <property type="match status" value="1"/>
</dbReference>
<dbReference type="PROSITE" id="PS51192">
    <property type="entry name" value="HELICASE_ATP_BIND_1"/>
    <property type="match status" value="2"/>
</dbReference>
<evidence type="ECO:0000256" key="12">
    <source>
        <dbReference type="SAM" id="MobiDB-lite"/>
    </source>
</evidence>
<keyword evidence="8 11" id="KW-0560">Oxidoreductase</keyword>
<dbReference type="InterPro" id="IPR003593">
    <property type="entry name" value="AAA+_ATPase"/>
</dbReference>
<dbReference type="OrthoDB" id="5575at2759"/>
<dbReference type="PANTHER" id="PTHR47961">
    <property type="entry name" value="DNA POLYMERASE THETA, PUTATIVE (AFU_ORTHOLOGUE AFUA_1G05260)-RELATED"/>
    <property type="match status" value="1"/>
</dbReference>
<dbReference type="EMBL" id="LT635756">
    <property type="protein sequence ID" value="SGZ46730.1"/>
    <property type="molecule type" value="Genomic_DNA"/>
</dbReference>
<dbReference type="EC" id="1.2.4.1" evidence="11"/>
<keyword evidence="3" id="KW-0677">Repeat</keyword>
<feature type="domain" description="Helicase ATP-binding" evidence="13">
    <location>
        <begin position="863"/>
        <end position="1043"/>
    </location>
</feature>
<dbReference type="InterPro" id="IPR004179">
    <property type="entry name" value="Sec63-dom"/>
</dbReference>
<dbReference type="PIRSF" id="PIRSF039073">
    <property type="entry name" value="BRR2"/>
    <property type="match status" value="1"/>
</dbReference>
<evidence type="ECO:0000256" key="5">
    <source>
        <dbReference type="ARBA" id="ARBA00022801"/>
    </source>
</evidence>
<evidence type="ECO:0000256" key="11">
    <source>
        <dbReference type="RuleBase" id="RU361139"/>
    </source>
</evidence>
<dbReference type="PANTHER" id="PTHR47961:SF4">
    <property type="entry name" value="ACTIVATING SIGNAL COINTEGRATOR 1 COMPLEX SUBUNIT 3"/>
    <property type="match status" value="1"/>
</dbReference>
<dbReference type="InterPro" id="IPR029061">
    <property type="entry name" value="THDP-binding"/>
</dbReference>
<dbReference type="Pfam" id="PF00271">
    <property type="entry name" value="Helicase_C"/>
    <property type="match status" value="1"/>
</dbReference>
<dbReference type="InterPro" id="IPR041094">
    <property type="entry name" value="Brr2_helicase_PWI"/>
</dbReference>
<dbReference type="GO" id="GO:0004739">
    <property type="term" value="F:pyruvate dehydrogenase (acetyl-transferring) activity"/>
    <property type="evidence" value="ECO:0007669"/>
    <property type="project" value="UniProtKB-UniRule"/>
</dbReference>
<dbReference type="Pfam" id="PF00270">
    <property type="entry name" value="DEAD"/>
    <property type="match status" value="2"/>
</dbReference>
<feature type="domain" description="Helicase C-terminal" evidence="14">
    <location>
        <begin position="1081"/>
        <end position="1270"/>
    </location>
</feature>
<keyword evidence="10 11" id="KW-0670">Pyruvate</keyword>
<evidence type="ECO:0000313" key="15">
    <source>
        <dbReference type="EMBL" id="SGZ46730.1"/>
    </source>
</evidence>
<dbReference type="SUPFAM" id="SSF52540">
    <property type="entry name" value="P-loop containing nucleoside triphosphate hydrolases"/>
    <property type="match status" value="3"/>
</dbReference>
<dbReference type="FunFam" id="1.10.10.10:FF:000024">
    <property type="entry name" value="U5 small nuclear ribonucleoprotein helicase"/>
    <property type="match status" value="1"/>
</dbReference>
<dbReference type="CDD" id="cd18795">
    <property type="entry name" value="SF2_C_Ski2"/>
    <property type="match status" value="1"/>
</dbReference>
<dbReference type="Proteomes" id="UP000182334">
    <property type="component" value="Chromosome I"/>
</dbReference>
<dbReference type="FunFam" id="3.40.50.300:FF:000062">
    <property type="entry name" value="U5 small nuclear ribonucleoprotein helicase"/>
    <property type="match status" value="1"/>
</dbReference>
<evidence type="ECO:0000256" key="8">
    <source>
        <dbReference type="ARBA" id="ARBA00023002"/>
    </source>
</evidence>
<dbReference type="SUPFAM" id="SSF46785">
    <property type="entry name" value="Winged helix' DNA-binding domain"/>
    <property type="match status" value="1"/>
</dbReference>
<dbReference type="Pfam" id="PF18149">
    <property type="entry name" value="Helicase_PWI"/>
    <property type="match status" value="1"/>
</dbReference>
<protein>
    <recommendedName>
        <fullName evidence="11">Pyruvate dehydrogenase E1 component subunit alpha</fullName>
        <ecNumber evidence="11">1.2.4.1</ecNumber>
    </recommendedName>
</protein>
<keyword evidence="7" id="KW-0067">ATP-binding</keyword>
<evidence type="ECO:0000256" key="4">
    <source>
        <dbReference type="ARBA" id="ARBA00022741"/>
    </source>
</evidence>
<dbReference type="STRING" id="45354.A0A1L0B6U4"/>
<evidence type="ECO:0000256" key="3">
    <source>
        <dbReference type="ARBA" id="ARBA00022737"/>
    </source>
</evidence>
<evidence type="ECO:0000259" key="13">
    <source>
        <dbReference type="PROSITE" id="PS51192"/>
    </source>
</evidence>
<reference evidence="15 16" key="1">
    <citation type="submission" date="2016-10" db="EMBL/GenBank/DDBJ databases">
        <authorList>
            <person name="de Groot N.N."/>
        </authorList>
    </citation>
    <scope>NUCLEOTIDE SEQUENCE [LARGE SCALE GENOMIC DNA]</scope>
    <source>
        <strain evidence="15 16">CBS 141442</strain>
    </source>
</reference>
<dbReference type="SMART" id="SM00490">
    <property type="entry name" value="HELICc"/>
    <property type="match status" value="1"/>
</dbReference>
<dbReference type="FunFam" id="3.40.50.300:FF:003287">
    <property type="entry name" value="U5 small nuclear ribonucleoprotein 200 kDa helicase"/>
    <property type="match status" value="1"/>
</dbReference>
<dbReference type="InterPro" id="IPR048863">
    <property type="entry name" value="BRR2_plug"/>
</dbReference>
<keyword evidence="5" id="KW-0378">Hydrolase</keyword>
<dbReference type="InterPro" id="IPR014001">
    <property type="entry name" value="Helicase_ATP-bd"/>
</dbReference>
<evidence type="ECO:0000259" key="14">
    <source>
        <dbReference type="PROSITE" id="PS51194"/>
    </source>
</evidence>
<dbReference type="FunFam" id="1.10.150.20:FF:000013">
    <property type="entry name" value="U5 small nuclear ribonucleoprotein kDa helicase"/>
    <property type="match status" value="1"/>
</dbReference>
<feature type="compositionally biased region" description="Polar residues" evidence="12">
    <location>
        <begin position="408"/>
        <end position="426"/>
    </location>
</feature>
<dbReference type="SUPFAM" id="SSF81296">
    <property type="entry name" value="E set domains"/>
    <property type="match status" value="1"/>
</dbReference>
<evidence type="ECO:0000256" key="2">
    <source>
        <dbReference type="ARBA" id="ARBA00010140"/>
    </source>
</evidence>
<name>A0A1L0B6U4_9ASCO</name>
<dbReference type="GO" id="GO:0032991">
    <property type="term" value="C:protein-containing complex"/>
    <property type="evidence" value="ECO:0007669"/>
    <property type="project" value="UniProtKB-ARBA"/>
</dbReference>
<dbReference type="InterPro" id="IPR011545">
    <property type="entry name" value="DEAD/DEAH_box_helicase_dom"/>
</dbReference>
<dbReference type="Pfam" id="PF21188">
    <property type="entry name" value="BRR2_plug"/>
    <property type="match status" value="1"/>
</dbReference>
<dbReference type="SUPFAM" id="SSF158702">
    <property type="entry name" value="Sec63 N-terminal domain-like"/>
    <property type="match status" value="2"/>
</dbReference>
<gene>
    <name evidence="15" type="ORF">SAMEA4029010_CIC11G00000000478</name>
</gene>
<evidence type="ECO:0000256" key="10">
    <source>
        <dbReference type="ARBA" id="ARBA00023317"/>
    </source>
</evidence>
<dbReference type="SUPFAM" id="SSF52518">
    <property type="entry name" value="Thiamin diphosphate-binding fold (THDP-binding)"/>
    <property type="match status" value="1"/>
</dbReference>
<dbReference type="GO" id="GO:0005634">
    <property type="term" value="C:nucleus"/>
    <property type="evidence" value="ECO:0007669"/>
    <property type="project" value="TreeGrafter"/>
</dbReference>
<dbReference type="InterPro" id="IPR057842">
    <property type="entry name" value="WH_MER3"/>
</dbReference>
<keyword evidence="16" id="KW-1185">Reference proteome</keyword>
<comment type="function">
    <text evidence="11">The pyruvate dehydrogenase complex catalyzes the overall conversion of pyruvate to acetyl-CoA and CO(2).</text>
</comment>
<feature type="domain" description="Helicase ATP-binding" evidence="13">
    <location>
        <begin position="1704"/>
        <end position="1881"/>
    </location>
</feature>
<dbReference type="Gene3D" id="3.40.50.300">
    <property type="entry name" value="P-loop containing nucleotide triphosphate hydrolases"/>
    <property type="match status" value="4"/>
</dbReference>
<organism evidence="15 16">
    <name type="scientific">Sungouiella intermedia</name>
    <dbReference type="NCBI Taxonomy" id="45354"/>
    <lineage>
        <taxon>Eukaryota</taxon>
        <taxon>Fungi</taxon>
        <taxon>Dikarya</taxon>
        <taxon>Ascomycota</taxon>
        <taxon>Saccharomycotina</taxon>
        <taxon>Pichiomycetes</taxon>
        <taxon>Metschnikowiaceae</taxon>
        <taxon>Sungouiella</taxon>
    </lineage>
</organism>
<dbReference type="InterPro" id="IPR001650">
    <property type="entry name" value="Helicase_C-like"/>
</dbReference>
<dbReference type="InterPro" id="IPR036388">
    <property type="entry name" value="WH-like_DNA-bd_sf"/>
</dbReference>
<dbReference type="GO" id="GO:0004386">
    <property type="term" value="F:helicase activity"/>
    <property type="evidence" value="ECO:0007669"/>
    <property type="project" value="UniProtKB-KW"/>
</dbReference>
<dbReference type="GO" id="GO:0006086">
    <property type="term" value="P:pyruvate decarboxylation to acetyl-CoA"/>
    <property type="evidence" value="ECO:0007669"/>
    <property type="project" value="InterPro"/>
</dbReference>
<evidence type="ECO:0000256" key="7">
    <source>
        <dbReference type="ARBA" id="ARBA00022840"/>
    </source>
</evidence>